<dbReference type="InterPro" id="IPR002909">
    <property type="entry name" value="IPT_dom"/>
</dbReference>
<name>A0ABW5QUQ4_9BACL</name>
<dbReference type="EMBL" id="JBHUMY010000006">
    <property type="protein sequence ID" value="MFD2660044.1"/>
    <property type="molecule type" value="Genomic_DNA"/>
</dbReference>
<dbReference type="Proteomes" id="UP001597493">
    <property type="component" value="Unassembled WGS sequence"/>
</dbReference>
<keyword evidence="4" id="KW-1185">Reference proteome</keyword>
<organism evidence="3 4">
    <name type="scientific">Paenibacillus thailandensis</name>
    <dbReference type="NCBI Taxonomy" id="393250"/>
    <lineage>
        <taxon>Bacteria</taxon>
        <taxon>Bacillati</taxon>
        <taxon>Bacillota</taxon>
        <taxon>Bacilli</taxon>
        <taxon>Bacillales</taxon>
        <taxon>Paenibacillaceae</taxon>
        <taxon>Paenibacillus</taxon>
    </lineage>
</organism>
<gene>
    <name evidence="3" type="ORF">ACFSW5_07145</name>
</gene>
<evidence type="ECO:0000256" key="1">
    <source>
        <dbReference type="SAM" id="MobiDB-lite"/>
    </source>
</evidence>
<proteinExistence type="predicted"/>
<protein>
    <submittedName>
        <fullName evidence="3">IPT/TIG domain-containing protein</fullName>
    </submittedName>
</protein>
<dbReference type="Pfam" id="PF01833">
    <property type="entry name" value="TIG"/>
    <property type="match status" value="1"/>
</dbReference>
<dbReference type="CDD" id="cd00102">
    <property type="entry name" value="IPT"/>
    <property type="match status" value="1"/>
</dbReference>
<evidence type="ECO:0000259" key="2">
    <source>
        <dbReference type="Pfam" id="PF01833"/>
    </source>
</evidence>
<dbReference type="SUPFAM" id="SSF81296">
    <property type="entry name" value="E set domains"/>
    <property type="match status" value="1"/>
</dbReference>
<accession>A0ABW5QUQ4</accession>
<evidence type="ECO:0000313" key="4">
    <source>
        <dbReference type="Proteomes" id="UP001597493"/>
    </source>
</evidence>
<feature type="region of interest" description="Disordered" evidence="1">
    <location>
        <begin position="345"/>
        <end position="366"/>
    </location>
</feature>
<feature type="domain" description="IPT/TIG" evidence="2">
    <location>
        <begin position="4"/>
        <end position="81"/>
    </location>
</feature>
<comment type="caution">
    <text evidence="3">The sequence shown here is derived from an EMBL/GenBank/DDBJ whole genome shotgun (WGS) entry which is preliminary data.</text>
</comment>
<dbReference type="Gene3D" id="2.60.40.10">
    <property type="entry name" value="Immunoglobulins"/>
    <property type="match status" value="1"/>
</dbReference>
<evidence type="ECO:0000313" key="3">
    <source>
        <dbReference type="EMBL" id="MFD2660044.1"/>
    </source>
</evidence>
<reference evidence="4" key="1">
    <citation type="journal article" date="2019" name="Int. J. Syst. Evol. Microbiol.">
        <title>The Global Catalogue of Microorganisms (GCM) 10K type strain sequencing project: providing services to taxonomists for standard genome sequencing and annotation.</title>
        <authorList>
            <consortium name="The Broad Institute Genomics Platform"/>
            <consortium name="The Broad Institute Genome Sequencing Center for Infectious Disease"/>
            <person name="Wu L."/>
            <person name="Ma J."/>
        </authorList>
    </citation>
    <scope>NUCLEOTIDE SEQUENCE [LARGE SCALE GENOMIC DNA]</scope>
    <source>
        <strain evidence="4">TISTR 1827</strain>
    </source>
</reference>
<dbReference type="InterPro" id="IPR014756">
    <property type="entry name" value="Ig_E-set"/>
</dbReference>
<dbReference type="RefSeq" id="WP_379270712.1">
    <property type="nucleotide sequence ID" value="NZ_JBHUGT010000010.1"/>
</dbReference>
<sequence>MAVSITRFTPSSGKEYTVVTLYGSEFERGSKVKFNGVAVSSANVKFISSTKMTAKVPAGATTGKITVQTPEGTIAASKTSFRVLSALLAADAEEQSLAAYPPFNEAHPPLMTDADTFPPERSADLVVGKFVIQPGNFDRVYDPVFPWQDLQSYHDPDDYAKMQAYKKDRDNKVDHYVVTRKRFWKMTDRQFFGEDTDVTVTVQQGIINHHSSTEEQTFTERIQAELGLHIGGDLGEPEVPPVELTTAVAADSGQPTDDLGFTFEMSHTLHFTQVDEQTYSEETTKTTEVHFKGQTHYLYWQIYEQLILKRVPKAGQESYFNDDPSSVSSMTAITPIQYIDRFTVQSNNDAESNPDQNQDGKLQSKI</sequence>
<dbReference type="InterPro" id="IPR013783">
    <property type="entry name" value="Ig-like_fold"/>
</dbReference>